<feature type="repeat" description="LDL-receptor class B" evidence="3">
    <location>
        <begin position="156"/>
        <end position="199"/>
    </location>
</feature>
<dbReference type="PROSITE" id="PS00022">
    <property type="entry name" value="EGF_1"/>
    <property type="match status" value="1"/>
</dbReference>
<comment type="caution">
    <text evidence="7">The sequence shown here is derived from an EMBL/GenBank/DDBJ whole genome shotgun (WGS) entry which is preliminary data.</text>
</comment>
<proteinExistence type="predicted"/>
<dbReference type="FunFam" id="2.10.25.10:FF:000219">
    <property type="entry name" value="Pro-epidermal growth factor"/>
    <property type="match status" value="1"/>
</dbReference>
<feature type="domain" description="EGF-like" evidence="6">
    <location>
        <begin position="430"/>
        <end position="468"/>
    </location>
</feature>
<dbReference type="AlphaFoldDB" id="A0A9N7W5G1"/>
<feature type="disulfide bond" evidence="2">
    <location>
        <begin position="525"/>
        <end position="534"/>
    </location>
</feature>
<comment type="caution">
    <text evidence="2">Lacks conserved residue(s) required for the propagation of feature annotation.</text>
</comment>
<dbReference type="Gene3D" id="2.120.10.30">
    <property type="entry name" value="TolB, C-terminal domain"/>
    <property type="match status" value="2"/>
</dbReference>
<feature type="compositionally biased region" description="Polar residues" evidence="4">
    <location>
        <begin position="395"/>
        <end position="404"/>
    </location>
</feature>
<dbReference type="GO" id="GO:0005509">
    <property type="term" value="F:calcium ion binding"/>
    <property type="evidence" value="ECO:0007669"/>
    <property type="project" value="InterPro"/>
</dbReference>
<dbReference type="PROSITE" id="PS01186">
    <property type="entry name" value="EGF_2"/>
    <property type="match status" value="2"/>
</dbReference>
<dbReference type="GO" id="GO:0042813">
    <property type="term" value="F:Wnt receptor activity"/>
    <property type="evidence" value="ECO:0007669"/>
    <property type="project" value="TreeGrafter"/>
</dbReference>
<accession>A0A9N7W5G1</accession>
<dbReference type="PROSITE" id="PS50026">
    <property type="entry name" value="EGF_3"/>
    <property type="match status" value="2"/>
</dbReference>
<dbReference type="Pfam" id="PF00058">
    <property type="entry name" value="Ldl_recept_b"/>
    <property type="match status" value="3"/>
</dbReference>
<dbReference type="InterPro" id="IPR050778">
    <property type="entry name" value="Cueball_EGF_LRP_Nidogen"/>
</dbReference>
<organism evidence="7 8">
    <name type="scientific">Pleuronectes platessa</name>
    <name type="common">European plaice</name>
    <dbReference type="NCBI Taxonomy" id="8262"/>
    <lineage>
        <taxon>Eukaryota</taxon>
        <taxon>Metazoa</taxon>
        <taxon>Chordata</taxon>
        <taxon>Craniata</taxon>
        <taxon>Vertebrata</taxon>
        <taxon>Euteleostomi</taxon>
        <taxon>Actinopterygii</taxon>
        <taxon>Neopterygii</taxon>
        <taxon>Teleostei</taxon>
        <taxon>Neoteleostei</taxon>
        <taxon>Acanthomorphata</taxon>
        <taxon>Carangaria</taxon>
        <taxon>Pleuronectiformes</taxon>
        <taxon>Pleuronectoidei</taxon>
        <taxon>Pleuronectidae</taxon>
        <taxon>Pleuronectes</taxon>
    </lineage>
</organism>
<dbReference type="GO" id="GO:0043410">
    <property type="term" value="P:positive regulation of MAPK cascade"/>
    <property type="evidence" value="ECO:0007669"/>
    <property type="project" value="TreeGrafter"/>
</dbReference>
<dbReference type="SUPFAM" id="SSF63825">
    <property type="entry name" value="YWTD domain"/>
    <property type="match status" value="1"/>
</dbReference>
<keyword evidence="2" id="KW-0245">EGF-like domain</keyword>
<dbReference type="PROSITE" id="PS51120">
    <property type="entry name" value="LDLRB"/>
    <property type="match status" value="2"/>
</dbReference>
<keyword evidence="5" id="KW-0472">Membrane</keyword>
<dbReference type="InterPro" id="IPR011042">
    <property type="entry name" value="6-blade_b-propeller_TolB-like"/>
</dbReference>
<feature type="domain" description="EGF-like" evidence="6">
    <location>
        <begin position="494"/>
        <end position="535"/>
    </location>
</feature>
<dbReference type="SUPFAM" id="SSF57196">
    <property type="entry name" value="EGF/Laminin"/>
    <property type="match status" value="3"/>
</dbReference>
<dbReference type="PANTHER" id="PTHR46513:SF5">
    <property type="entry name" value="PRO-EPIDERMAL GROWTH FACTOR"/>
    <property type="match status" value="1"/>
</dbReference>
<evidence type="ECO:0000313" key="7">
    <source>
        <dbReference type="EMBL" id="CAB1460765.1"/>
    </source>
</evidence>
<feature type="compositionally biased region" description="Low complexity" evidence="4">
    <location>
        <begin position="685"/>
        <end position="701"/>
    </location>
</feature>
<dbReference type="GO" id="GO:0007173">
    <property type="term" value="P:epidermal growth factor receptor signaling pathway"/>
    <property type="evidence" value="ECO:0007669"/>
    <property type="project" value="TreeGrafter"/>
</dbReference>
<feature type="region of interest" description="Disordered" evidence="4">
    <location>
        <begin position="395"/>
        <end position="418"/>
    </location>
</feature>
<dbReference type="SMART" id="SM00181">
    <property type="entry name" value="EGF"/>
    <property type="match status" value="3"/>
</dbReference>
<keyword evidence="1 2" id="KW-1015">Disulfide bond</keyword>
<evidence type="ECO:0000259" key="6">
    <source>
        <dbReference type="PROSITE" id="PS50026"/>
    </source>
</evidence>
<dbReference type="InterPro" id="IPR000033">
    <property type="entry name" value="LDLR_classB_rpt"/>
</dbReference>
<evidence type="ECO:0000256" key="5">
    <source>
        <dbReference type="SAM" id="Phobius"/>
    </source>
</evidence>
<dbReference type="PANTHER" id="PTHR46513">
    <property type="entry name" value="VITELLOGENIN RECEPTOR-LIKE PROTEIN-RELATED-RELATED"/>
    <property type="match status" value="1"/>
</dbReference>
<keyword evidence="5" id="KW-1133">Transmembrane helix</keyword>
<evidence type="ECO:0000256" key="3">
    <source>
        <dbReference type="PROSITE-ProRule" id="PRU00461"/>
    </source>
</evidence>
<keyword evidence="8" id="KW-1185">Reference proteome</keyword>
<dbReference type="Gene3D" id="2.10.25.10">
    <property type="entry name" value="Laminin"/>
    <property type="match status" value="3"/>
</dbReference>
<feature type="transmembrane region" description="Helical" evidence="5">
    <location>
        <begin position="555"/>
        <end position="579"/>
    </location>
</feature>
<keyword evidence="5" id="KW-0812">Transmembrane</keyword>
<dbReference type="Proteomes" id="UP001153269">
    <property type="component" value="Unassembled WGS sequence"/>
</dbReference>
<dbReference type="GO" id="GO:0060070">
    <property type="term" value="P:canonical Wnt signaling pathway"/>
    <property type="evidence" value="ECO:0007669"/>
    <property type="project" value="TreeGrafter"/>
</dbReference>
<feature type="region of interest" description="Disordered" evidence="4">
    <location>
        <begin position="677"/>
        <end position="707"/>
    </location>
</feature>
<evidence type="ECO:0000256" key="1">
    <source>
        <dbReference type="ARBA" id="ARBA00023157"/>
    </source>
</evidence>
<name>A0A9N7W5G1_PLEPL</name>
<evidence type="ECO:0000313" key="8">
    <source>
        <dbReference type="Proteomes" id="UP001153269"/>
    </source>
</evidence>
<dbReference type="Pfam" id="PF00008">
    <property type="entry name" value="EGF"/>
    <property type="match status" value="1"/>
</dbReference>
<dbReference type="SMART" id="SM00179">
    <property type="entry name" value="EGF_CA"/>
    <property type="match status" value="3"/>
</dbReference>
<sequence length="707" mass="77096">MTNCGHGCLTTDEGNVCVCPEGSILQDDGQACTGCSSTDIGGLRPALYSCQPQCVAVWLSARLPAPPGRQAVHCKRINRKTIERVDLNGGSRGVVISEDLNSPEGLAIDWVHRRMYWTDKSRSTVDCSSLVGLSRETIVSKGLEKPRGIAVHPLEKKLFWTDIGAQPVVESASLEGKERTIIASTNLVSPSGLAIDFTEDRLFWCDQHRGLVETAALDGSDRRILLENQVALRTEPFLQEFGILHKDTCSLEELAIDLTISDDPLFLLSHSRPLRTLETELKHSDRLCELPSMLNSGRPFDLAVFEDRLWISDRERRQLTSVHKRTGKKLQSIHGNMVQPSAIVVVHPLAKPGADVCLHLNGGCAQVCESKLGLAHCSCLSRYILSADGRSCSSADASNGTAESGESDPTDVTSLKRSEPTLFTDKMVSDQNECDSLRCDVNAQCLLRARSPTCLCLEGFTGDGQVCEEPEAASTWVTTGSPADVTTLHHISNSVESCPPSHESYCLYQGVCFYFPELKSYACNCPLGYMGERCQFSDLEWWELQQAEEEKRRNVVIAASMVLLISLLSIAACITYCYGEIKEPEKFFRKQPSVDNVSETSVTDESTSESSPVPRFYLLMENGAEGRVVPAMGCPRRAICPSCSSDTGDSPVSEESETLSKHNRGYECSMVSAAAMEITQPTGPSPASSYSCSSLVSKTTSLESPAS</sequence>
<feature type="repeat" description="LDL-receptor class B" evidence="3">
    <location>
        <begin position="113"/>
        <end position="155"/>
    </location>
</feature>
<dbReference type="SMART" id="SM00135">
    <property type="entry name" value="LY"/>
    <property type="match status" value="3"/>
</dbReference>
<reference evidence="7" key="1">
    <citation type="submission" date="2020-03" db="EMBL/GenBank/DDBJ databases">
        <authorList>
            <person name="Weist P."/>
        </authorList>
    </citation>
    <scope>NUCLEOTIDE SEQUENCE</scope>
</reference>
<dbReference type="GO" id="GO:0005886">
    <property type="term" value="C:plasma membrane"/>
    <property type="evidence" value="ECO:0007669"/>
    <property type="project" value="TreeGrafter"/>
</dbReference>
<feature type="disulfide bond" evidence="2">
    <location>
        <begin position="506"/>
        <end position="523"/>
    </location>
</feature>
<dbReference type="EMBL" id="CADEAL010004493">
    <property type="protein sequence ID" value="CAB1460765.1"/>
    <property type="molecule type" value="Genomic_DNA"/>
</dbReference>
<dbReference type="InterPro" id="IPR000742">
    <property type="entry name" value="EGF"/>
</dbReference>
<evidence type="ECO:0000256" key="2">
    <source>
        <dbReference type="PROSITE-ProRule" id="PRU00076"/>
    </source>
</evidence>
<dbReference type="InterPro" id="IPR001881">
    <property type="entry name" value="EGF-like_Ca-bd_dom"/>
</dbReference>
<dbReference type="GO" id="GO:0008083">
    <property type="term" value="F:growth factor activity"/>
    <property type="evidence" value="ECO:0007669"/>
    <property type="project" value="TreeGrafter"/>
</dbReference>
<dbReference type="GO" id="GO:0008284">
    <property type="term" value="P:positive regulation of cell population proliferation"/>
    <property type="evidence" value="ECO:0007669"/>
    <property type="project" value="TreeGrafter"/>
</dbReference>
<evidence type="ECO:0000256" key="4">
    <source>
        <dbReference type="SAM" id="MobiDB-lite"/>
    </source>
</evidence>
<dbReference type="GO" id="GO:0017147">
    <property type="term" value="F:Wnt-protein binding"/>
    <property type="evidence" value="ECO:0007669"/>
    <property type="project" value="TreeGrafter"/>
</dbReference>
<gene>
    <name evidence="7" type="ORF">PLEPLA_LOCUS48637</name>
</gene>
<protein>
    <recommendedName>
        <fullName evidence="6">EGF-like domain-containing protein</fullName>
    </recommendedName>
</protein>